<dbReference type="GO" id="GO:0015095">
    <property type="term" value="F:magnesium ion transmembrane transporter activity"/>
    <property type="evidence" value="ECO:0007669"/>
    <property type="project" value="UniProtKB-ARBA"/>
</dbReference>
<proteinExistence type="inferred from homology"/>
<dbReference type="Gene3D" id="1.20.58.340">
    <property type="entry name" value="Magnesium transport protein CorA, transmembrane region"/>
    <property type="match status" value="1"/>
</dbReference>
<dbReference type="InterPro" id="IPR039204">
    <property type="entry name" value="MRS2-like"/>
</dbReference>
<dbReference type="EMBL" id="QOKY01000196">
    <property type="protein sequence ID" value="RMZ53651.1"/>
    <property type="molecule type" value="Genomic_DNA"/>
</dbReference>
<accession>A0A3M7KT00</accession>
<evidence type="ECO:0000313" key="4">
    <source>
        <dbReference type="Proteomes" id="UP000279271"/>
    </source>
</evidence>
<feature type="transmembrane region" description="Helical" evidence="2">
    <location>
        <begin position="352"/>
        <end position="375"/>
    </location>
</feature>
<comment type="similarity">
    <text evidence="1">Belongs to the CorA metal ion transporter (MIT) (TC 1.A.35.5) family.</text>
</comment>
<gene>
    <name evidence="3" type="ORF">APUTEX25_003185</name>
</gene>
<keyword evidence="2" id="KW-1133">Transmembrane helix</keyword>
<evidence type="ECO:0000256" key="2">
    <source>
        <dbReference type="SAM" id="Phobius"/>
    </source>
</evidence>
<dbReference type="Proteomes" id="UP000279271">
    <property type="component" value="Unassembled WGS sequence"/>
</dbReference>
<protein>
    <recommendedName>
        <fullName evidence="5">Magnesium transporter</fullName>
    </recommendedName>
</protein>
<dbReference type="Pfam" id="PF22099">
    <property type="entry name" value="MRS2-like"/>
    <property type="match status" value="1"/>
</dbReference>
<keyword evidence="2" id="KW-0812">Transmembrane</keyword>
<evidence type="ECO:0000256" key="1">
    <source>
        <dbReference type="ARBA" id="ARBA00007535"/>
    </source>
</evidence>
<dbReference type="PANTHER" id="PTHR13890:SF42">
    <property type="entry name" value="MAGNESIUM TRANSPORTER"/>
    <property type="match status" value="1"/>
</dbReference>
<organism evidence="3 4">
    <name type="scientific">Auxenochlorella protothecoides</name>
    <name type="common">Green microalga</name>
    <name type="synonym">Chlorella protothecoides</name>
    <dbReference type="NCBI Taxonomy" id="3075"/>
    <lineage>
        <taxon>Eukaryota</taxon>
        <taxon>Viridiplantae</taxon>
        <taxon>Chlorophyta</taxon>
        <taxon>core chlorophytes</taxon>
        <taxon>Trebouxiophyceae</taxon>
        <taxon>Chlorellales</taxon>
        <taxon>Chlorellaceae</taxon>
        <taxon>Auxenochlorella</taxon>
    </lineage>
</organism>
<comment type="caution">
    <text evidence="3">The sequence shown here is derived from an EMBL/GenBank/DDBJ whole genome shotgun (WGS) entry which is preliminary data.</text>
</comment>
<reference evidence="4" key="1">
    <citation type="journal article" date="2018" name="Algal Res.">
        <title>Characterization of plant carbon substrate utilization by Auxenochlorella protothecoides.</title>
        <authorList>
            <person name="Vogler B.W."/>
            <person name="Starkenburg S.R."/>
            <person name="Sudasinghe N."/>
            <person name="Schambach J.Y."/>
            <person name="Rollin J.A."/>
            <person name="Pattathil S."/>
            <person name="Barry A.N."/>
        </authorList>
    </citation>
    <scope>NUCLEOTIDE SEQUENCE [LARGE SCALE GENOMIC DNA]</scope>
    <source>
        <strain evidence="4">UTEX 25</strain>
    </source>
</reference>
<dbReference type="PANTHER" id="PTHR13890">
    <property type="entry name" value="RNA SPLICING PROTEIN MRS2, MITOCHONDRIAL"/>
    <property type="match status" value="1"/>
</dbReference>
<dbReference type="AlphaFoldDB" id="A0A3M7KT00"/>
<evidence type="ECO:0000313" key="3">
    <source>
        <dbReference type="EMBL" id="RMZ53651.1"/>
    </source>
</evidence>
<feature type="transmembrane region" description="Helical" evidence="2">
    <location>
        <begin position="319"/>
        <end position="340"/>
    </location>
</feature>
<keyword evidence="2" id="KW-0472">Membrane</keyword>
<evidence type="ECO:0008006" key="5">
    <source>
        <dbReference type="Google" id="ProtNLM"/>
    </source>
</evidence>
<sequence>MRLKLLVDRGRDLAAAFQRHIAALGVVDQMKDTGAIQLPASPGRNFWEVLEFRPDGTVLETWKTPDVLGLHPRDVSVFATDSTLTQRAMLAVRNQAVLLKTETCRAVLYADRAVLFPAHKTRATLRIAQQVKSAVLEALMAESVRGLEGKGRRLSVVAETVLNDINSNFSNSSGELQRLLPIQRKLTEVQQDVKDLLEALTCIVEDDVQLKRLCLSDRAAALASVPGAAGPGAVAGKRTHKPGFKELRGAEGGYSRKGDGAGQRSPAMRMAAAILESYEFKLTAVHGYLSELEASMEQTKTVWHMQLDHQRNRVLRVNLLMSIASFAAMSMTVPAAFFGMNLDNRLEAAPGMFMFVVNCSMGTGLLMGGMVYVYYKFGPKRRYKARLRDMRSLRDLLVFHMDDMDDVIQEIKQRGQVTKTEFAQIVRELLELSELLRMEEHMDDFSRTHLQ</sequence>
<name>A0A3M7KT00_AUXPR</name>